<feature type="non-terminal residue" evidence="1">
    <location>
        <position position="75"/>
    </location>
</feature>
<comment type="caution">
    <text evidence="1">The sequence shown here is derived from an EMBL/GenBank/DDBJ whole genome shotgun (WGS) entry which is preliminary data.</text>
</comment>
<dbReference type="Proteomes" id="UP001206925">
    <property type="component" value="Unassembled WGS sequence"/>
</dbReference>
<evidence type="ECO:0000313" key="1">
    <source>
        <dbReference type="EMBL" id="KAI7755405.1"/>
    </source>
</evidence>
<feature type="non-terminal residue" evidence="1">
    <location>
        <position position="1"/>
    </location>
</feature>
<keyword evidence="2" id="KW-1185">Reference proteome</keyword>
<accession>A0AAD5DCN8</accession>
<name>A0AAD5DCN8_AMBAR</name>
<protein>
    <submittedName>
        <fullName evidence="1">Uncharacterized protein</fullName>
    </submittedName>
</protein>
<sequence length="75" mass="8617">TKLRCTSSGFFYTHKAAIVDIRHSYFVPDNESADQVFAKLTKTQKIHSDEIEGVREASNIAYMKEKGVDPYYLKQ</sequence>
<dbReference type="AlphaFoldDB" id="A0AAD5DCN8"/>
<gene>
    <name evidence="1" type="ORF">M8C21_014113</name>
</gene>
<reference evidence="1" key="1">
    <citation type="submission" date="2022-06" db="EMBL/GenBank/DDBJ databases">
        <title>Uncovering the hologenomic basis of an extraordinary plant invasion.</title>
        <authorList>
            <person name="Bieker V.C."/>
            <person name="Martin M.D."/>
            <person name="Gilbert T."/>
            <person name="Hodgins K."/>
            <person name="Battlay P."/>
            <person name="Petersen B."/>
            <person name="Wilson J."/>
        </authorList>
    </citation>
    <scope>NUCLEOTIDE SEQUENCE</scope>
    <source>
        <strain evidence="1">AA19_3_7</strain>
        <tissue evidence="1">Leaf</tissue>
    </source>
</reference>
<evidence type="ECO:0000313" key="2">
    <source>
        <dbReference type="Proteomes" id="UP001206925"/>
    </source>
</evidence>
<dbReference type="EMBL" id="JAMZMK010001148">
    <property type="protein sequence ID" value="KAI7755405.1"/>
    <property type="molecule type" value="Genomic_DNA"/>
</dbReference>
<proteinExistence type="predicted"/>
<organism evidence="1 2">
    <name type="scientific">Ambrosia artemisiifolia</name>
    <name type="common">Common ragweed</name>
    <dbReference type="NCBI Taxonomy" id="4212"/>
    <lineage>
        <taxon>Eukaryota</taxon>
        <taxon>Viridiplantae</taxon>
        <taxon>Streptophyta</taxon>
        <taxon>Embryophyta</taxon>
        <taxon>Tracheophyta</taxon>
        <taxon>Spermatophyta</taxon>
        <taxon>Magnoliopsida</taxon>
        <taxon>eudicotyledons</taxon>
        <taxon>Gunneridae</taxon>
        <taxon>Pentapetalae</taxon>
        <taxon>asterids</taxon>
        <taxon>campanulids</taxon>
        <taxon>Asterales</taxon>
        <taxon>Asteraceae</taxon>
        <taxon>Asteroideae</taxon>
        <taxon>Heliantheae alliance</taxon>
        <taxon>Heliantheae</taxon>
        <taxon>Ambrosia</taxon>
    </lineage>
</organism>